<dbReference type="InterPro" id="IPR018247">
    <property type="entry name" value="EF_Hand_1_Ca_BS"/>
</dbReference>
<evidence type="ECO:0000259" key="1">
    <source>
        <dbReference type="PROSITE" id="PS50222"/>
    </source>
</evidence>
<sequence>MAQPDAPLPLPHALAWPTLAQARQELLDGFDGNHDGAITRAEIVAVADPSGQHADALNPVVQKLVDLMDTNRDARVVGSELDAALLRLDVNRDGQLSPADLAGLRADAGLAPVLAALMQSRLPGPLPLPPEPPLPPARQAPTVTQVVDALFTRFDGNRDAGITLTELLAVLDPKGHRGKLEAAMQELVTAVDTDHNGSMSLAEMQAAVASLDRNQDGQLDHDDHVPGPPSDEAVDLIGVLLPHLRDFDIGTLGHFG</sequence>
<dbReference type="InterPro" id="IPR011992">
    <property type="entry name" value="EF-hand-dom_pair"/>
</dbReference>
<dbReference type="PROSITE" id="PS50222">
    <property type="entry name" value="EF_HAND_2"/>
    <property type="match status" value="2"/>
</dbReference>
<evidence type="ECO:0000313" key="3">
    <source>
        <dbReference type="Proteomes" id="UP000613266"/>
    </source>
</evidence>
<comment type="caution">
    <text evidence="2">The sequence shown here is derived from an EMBL/GenBank/DDBJ whole genome shotgun (WGS) entry which is preliminary data.</text>
</comment>
<keyword evidence="3" id="KW-1185">Reference proteome</keyword>
<dbReference type="RefSeq" id="WP_198110771.1">
    <property type="nucleotide sequence ID" value="NZ_JAEDAK010000005.1"/>
</dbReference>
<evidence type="ECO:0000313" key="2">
    <source>
        <dbReference type="EMBL" id="MBH9577029.1"/>
    </source>
</evidence>
<name>A0A931J055_9BURK</name>
<organism evidence="2 3">
    <name type="scientific">Inhella proteolytica</name>
    <dbReference type="NCBI Taxonomy" id="2795029"/>
    <lineage>
        <taxon>Bacteria</taxon>
        <taxon>Pseudomonadati</taxon>
        <taxon>Pseudomonadota</taxon>
        <taxon>Betaproteobacteria</taxon>
        <taxon>Burkholderiales</taxon>
        <taxon>Sphaerotilaceae</taxon>
        <taxon>Inhella</taxon>
    </lineage>
</organism>
<feature type="domain" description="EF-hand" evidence="1">
    <location>
        <begin position="142"/>
        <end position="177"/>
    </location>
</feature>
<reference evidence="2" key="1">
    <citation type="submission" date="2020-12" db="EMBL/GenBank/DDBJ databases">
        <title>The genome sequence of Inhella sp. 1Y17.</title>
        <authorList>
            <person name="Liu Y."/>
        </authorList>
    </citation>
    <scope>NUCLEOTIDE SEQUENCE</scope>
    <source>
        <strain evidence="2">1Y17</strain>
    </source>
</reference>
<dbReference type="SUPFAM" id="SSF47473">
    <property type="entry name" value="EF-hand"/>
    <property type="match status" value="2"/>
</dbReference>
<accession>A0A931J055</accession>
<feature type="domain" description="EF-hand" evidence="1">
    <location>
        <begin position="179"/>
        <end position="214"/>
    </location>
</feature>
<dbReference type="AlphaFoldDB" id="A0A931J055"/>
<dbReference type="Pfam" id="PF13202">
    <property type="entry name" value="EF-hand_5"/>
    <property type="match status" value="2"/>
</dbReference>
<dbReference type="Proteomes" id="UP000613266">
    <property type="component" value="Unassembled WGS sequence"/>
</dbReference>
<dbReference type="PROSITE" id="PS00018">
    <property type="entry name" value="EF_HAND_1"/>
    <property type="match status" value="3"/>
</dbReference>
<proteinExistence type="predicted"/>
<dbReference type="SMART" id="SM00054">
    <property type="entry name" value="EFh"/>
    <property type="match status" value="4"/>
</dbReference>
<gene>
    <name evidence="2" type="ORF">I7X39_08935</name>
</gene>
<protein>
    <submittedName>
        <fullName evidence="2">EF-hand domain-containing protein</fullName>
    </submittedName>
</protein>
<dbReference type="EMBL" id="JAEDAK010000005">
    <property type="protein sequence ID" value="MBH9577029.1"/>
    <property type="molecule type" value="Genomic_DNA"/>
</dbReference>
<dbReference type="GO" id="GO:0005509">
    <property type="term" value="F:calcium ion binding"/>
    <property type="evidence" value="ECO:0007669"/>
    <property type="project" value="InterPro"/>
</dbReference>
<dbReference type="Gene3D" id="1.10.238.10">
    <property type="entry name" value="EF-hand"/>
    <property type="match status" value="3"/>
</dbReference>
<dbReference type="InterPro" id="IPR002048">
    <property type="entry name" value="EF_hand_dom"/>
</dbReference>